<dbReference type="EMBL" id="GBXM01091878">
    <property type="protein sequence ID" value="JAH16699.1"/>
    <property type="molecule type" value="Transcribed_RNA"/>
</dbReference>
<dbReference type="AlphaFoldDB" id="A0A0E9QIS2"/>
<organism evidence="1">
    <name type="scientific">Anguilla anguilla</name>
    <name type="common">European freshwater eel</name>
    <name type="synonym">Muraena anguilla</name>
    <dbReference type="NCBI Taxonomy" id="7936"/>
    <lineage>
        <taxon>Eukaryota</taxon>
        <taxon>Metazoa</taxon>
        <taxon>Chordata</taxon>
        <taxon>Craniata</taxon>
        <taxon>Vertebrata</taxon>
        <taxon>Euteleostomi</taxon>
        <taxon>Actinopterygii</taxon>
        <taxon>Neopterygii</taxon>
        <taxon>Teleostei</taxon>
        <taxon>Anguilliformes</taxon>
        <taxon>Anguillidae</taxon>
        <taxon>Anguilla</taxon>
    </lineage>
</organism>
<reference evidence="1" key="1">
    <citation type="submission" date="2014-11" db="EMBL/GenBank/DDBJ databases">
        <authorList>
            <person name="Amaro Gonzalez C."/>
        </authorList>
    </citation>
    <scope>NUCLEOTIDE SEQUENCE</scope>
</reference>
<proteinExistence type="predicted"/>
<accession>A0A0E9QIS2</accession>
<name>A0A0E9QIS2_ANGAN</name>
<sequence>MLSQAFLVVFVVKVFIFKLLPINALSSSAILTGEIPSLDHKLLYNPVEWTSFEVLAAFLLWHPPLFRRCTRP</sequence>
<protein>
    <submittedName>
        <fullName evidence="1">Uncharacterized protein</fullName>
    </submittedName>
</protein>
<evidence type="ECO:0000313" key="1">
    <source>
        <dbReference type="EMBL" id="JAH16699.1"/>
    </source>
</evidence>
<reference evidence="1" key="2">
    <citation type="journal article" date="2015" name="Fish Shellfish Immunol.">
        <title>Early steps in the European eel (Anguilla anguilla)-Vibrio vulnificus interaction in the gills: Role of the RtxA13 toxin.</title>
        <authorList>
            <person name="Callol A."/>
            <person name="Pajuelo D."/>
            <person name="Ebbesson L."/>
            <person name="Teles M."/>
            <person name="MacKenzie S."/>
            <person name="Amaro C."/>
        </authorList>
    </citation>
    <scope>NUCLEOTIDE SEQUENCE</scope>
</reference>